<dbReference type="PANTHER" id="PTHR46591:SF1">
    <property type="entry name" value="ZINC FINGER FYVE DOMAIN-CONTAINING PROTEIN 26"/>
    <property type="match status" value="1"/>
</dbReference>
<dbReference type="AlphaFoldDB" id="A0A7J7JEI6"/>
<gene>
    <name evidence="2" type="ORF">EB796_016956</name>
</gene>
<feature type="compositionally biased region" description="Basic residues" evidence="1">
    <location>
        <begin position="759"/>
        <end position="770"/>
    </location>
</feature>
<protein>
    <submittedName>
        <fullName evidence="2">ZFYVE26</fullName>
    </submittedName>
</protein>
<dbReference type="GO" id="GO:0032266">
    <property type="term" value="F:phosphatidylinositol-3-phosphate binding"/>
    <property type="evidence" value="ECO:0007669"/>
    <property type="project" value="InterPro"/>
</dbReference>
<dbReference type="GO" id="GO:0030496">
    <property type="term" value="C:midbody"/>
    <property type="evidence" value="ECO:0007669"/>
    <property type="project" value="TreeGrafter"/>
</dbReference>
<keyword evidence="3" id="KW-1185">Reference proteome</keyword>
<evidence type="ECO:0000256" key="1">
    <source>
        <dbReference type="SAM" id="MobiDB-lite"/>
    </source>
</evidence>
<proteinExistence type="predicted"/>
<evidence type="ECO:0000313" key="3">
    <source>
        <dbReference type="Proteomes" id="UP000593567"/>
    </source>
</evidence>
<dbReference type="GO" id="GO:0005765">
    <property type="term" value="C:lysosomal membrane"/>
    <property type="evidence" value="ECO:0007669"/>
    <property type="project" value="TreeGrafter"/>
</dbReference>
<dbReference type="PANTHER" id="PTHR46591">
    <property type="entry name" value="ZINC FINGER FYVE DOMAIN-CONTAINING PROTEIN 26"/>
    <property type="match status" value="1"/>
</dbReference>
<evidence type="ECO:0000313" key="2">
    <source>
        <dbReference type="EMBL" id="KAF6024732.1"/>
    </source>
</evidence>
<organism evidence="2 3">
    <name type="scientific">Bugula neritina</name>
    <name type="common">Brown bryozoan</name>
    <name type="synonym">Sertularia neritina</name>
    <dbReference type="NCBI Taxonomy" id="10212"/>
    <lineage>
        <taxon>Eukaryota</taxon>
        <taxon>Metazoa</taxon>
        <taxon>Spiralia</taxon>
        <taxon>Lophotrochozoa</taxon>
        <taxon>Bryozoa</taxon>
        <taxon>Gymnolaemata</taxon>
        <taxon>Cheilostomatida</taxon>
        <taxon>Flustrina</taxon>
        <taxon>Buguloidea</taxon>
        <taxon>Bugulidae</taxon>
        <taxon>Bugula</taxon>
    </lineage>
</organism>
<sequence length="906" mass="101844">MEVAEILALRYPFGREHEASIQLLFRSFCNYIYIGQFECAKACIETLHSEQKNLRYPVKDVLQKVVNKWCTSGAGEYLHPLIWPCFVECKQLEDSKLQVENLQRSLEFRFLTAEFYADCDVKVVKELYNLQQTPQSTLSAECREFLGSALISRTELAIPLLSFIQHEEMEFQTNNLLLDAIDQSFQQKNKKSLCTLLSLAEINLEIDGIQDRLEDIISRVILSIDSQEHTGWLEISELNIALVSRPDKSMYELTQKICRELWDSSDSSSGSYDKWKVIALNTIGSQTHFFDVIMANASKLMKGGDYVELVDMLNTDEWRPLLPVILHLAWRQCSSAEQSHQLLTAFSKINDVKLKALVDQHQRIDVIEQSLNLSSNADRRSAESASGIMSIVNSQSVLHALLLCLDSLHGWSHQKMMQTLTASSAYALLKQTDDERSDRATLSVEQQRDINIYNGFFIINCVMEVFCIVSDDSNEPAMLLRYKEEALPLLDQAKSLLSQLRPLTLKLEVIENLFLALFASGSDIRGSQDVINAYLEIGEMDGEKSAVEVTSGSEMYYSAREVLDPQNGATNSTTGDSGKTIAYETNYGNGLESVPASSTTSIAFGFLANEFAVRDILSLIKGALTDLTAKNFEISNNKELSREEKALVQVTASSVNERNFMSRSSQLQQRVSEAFWRYQLIVQDTIDRQFGAVGRNSLSLDHTLDDEGYAVYERSLYDSSRKCSANNSLRPGEISADSELSNDMLAYSSGPVSTGNTAKNKRYRKRKNRQSTKIIPTKQGVVCRMLSTPTSLFNMCIKRQSYIQANQVLKLYSLEEKDEGKTFAFDQSYGKLVRLLTEKEKMSQPSAAGNLPVVDLSFVRQAAANSLSAMDEFNKAHQVARAATLPSSLNLSDTQVKYLFTSRLNS</sequence>
<dbReference type="GO" id="GO:0005813">
    <property type="term" value="C:centrosome"/>
    <property type="evidence" value="ECO:0007669"/>
    <property type="project" value="TreeGrafter"/>
</dbReference>
<reference evidence="2" key="1">
    <citation type="submission" date="2020-06" db="EMBL/GenBank/DDBJ databases">
        <title>Draft genome of Bugula neritina, a colonial animal packing powerful symbionts and potential medicines.</title>
        <authorList>
            <person name="Rayko M."/>
        </authorList>
    </citation>
    <scope>NUCLEOTIDE SEQUENCE [LARGE SCALE GENOMIC DNA]</scope>
    <source>
        <strain evidence="2">Kwan_BN1</strain>
    </source>
</reference>
<name>A0A7J7JEI6_BUGNE</name>
<dbReference type="EMBL" id="VXIV02002544">
    <property type="protein sequence ID" value="KAF6024732.1"/>
    <property type="molecule type" value="Genomic_DNA"/>
</dbReference>
<accession>A0A7J7JEI6</accession>
<dbReference type="GO" id="GO:0000724">
    <property type="term" value="P:double-strand break repair via homologous recombination"/>
    <property type="evidence" value="ECO:0007669"/>
    <property type="project" value="InterPro"/>
</dbReference>
<dbReference type="Proteomes" id="UP000593567">
    <property type="component" value="Unassembled WGS sequence"/>
</dbReference>
<dbReference type="GO" id="GO:0000281">
    <property type="term" value="P:mitotic cytokinesis"/>
    <property type="evidence" value="ECO:0007669"/>
    <property type="project" value="InterPro"/>
</dbReference>
<feature type="region of interest" description="Disordered" evidence="1">
    <location>
        <begin position="747"/>
        <end position="770"/>
    </location>
</feature>
<comment type="caution">
    <text evidence="2">The sequence shown here is derived from an EMBL/GenBank/DDBJ whole genome shotgun (WGS) entry which is preliminary data.</text>
</comment>
<dbReference type="OrthoDB" id="1936617at2759"/>
<dbReference type="InterPro" id="IPR028730">
    <property type="entry name" value="ZFYVE26"/>
</dbReference>
<dbReference type="GO" id="GO:0032465">
    <property type="term" value="P:regulation of cytokinesis"/>
    <property type="evidence" value="ECO:0007669"/>
    <property type="project" value="TreeGrafter"/>
</dbReference>